<dbReference type="InterPro" id="IPR032675">
    <property type="entry name" value="LRR_dom_sf"/>
</dbReference>
<dbReference type="InterPro" id="IPR046676">
    <property type="entry name" value="DUF6546"/>
</dbReference>
<comment type="caution">
    <text evidence="2">The sequence shown here is derived from an EMBL/GenBank/DDBJ whole genome shotgun (WGS) entry which is preliminary data.</text>
</comment>
<name>A0A8K0WX76_9HYPO</name>
<keyword evidence="3" id="KW-1185">Reference proteome</keyword>
<feature type="domain" description="DUF6546" evidence="1">
    <location>
        <begin position="269"/>
        <end position="467"/>
    </location>
</feature>
<evidence type="ECO:0000259" key="1">
    <source>
        <dbReference type="Pfam" id="PF20183"/>
    </source>
</evidence>
<proteinExistence type="predicted"/>
<evidence type="ECO:0000313" key="3">
    <source>
        <dbReference type="Proteomes" id="UP000813444"/>
    </source>
</evidence>
<reference evidence="2" key="1">
    <citation type="journal article" date="2021" name="Nat. Commun.">
        <title>Genetic determinants of endophytism in the Arabidopsis root mycobiome.</title>
        <authorList>
            <person name="Mesny F."/>
            <person name="Miyauchi S."/>
            <person name="Thiergart T."/>
            <person name="Pickel B."/>
            <person name="Atanasova L."/>
            <person name="Karlsson M."/>
            <person name="Huettel B."/>
            <person name="Barry K.W."/>
            <person name="Haridas S."/>
            <person name="Chen C."/>
            <person name="Bauer D."/>
            <person name="Andreopoulos W."/>
            <person name="Pangilinan J."/>
            <person name="LaButti K."/>
            <person name="Riley R."/>
            <person name="Lipzen A."/>
            <person name="Clum A."/>
            <person name="Drula E."/>
            <person name="Henrissat B."/>
            <person name="Kohler A."/>
            <person name="Grigoriev I.V."/>
            <person name="Martin F.M."/>
            <person name="Hacquard S."/>
        </authorList>
    </citation>
    <scope>NUCLEOTIDE SEQUENCE</scope>
    <source>
        <strain evidence="2">MPI-CAGE-CH-0235</strain>
    </source>
</reference>
<protein>
    <recommendedName>
        <fullName evidence="1">DUF6546 domain-containing protein</fullName>
    </recommendedName>
</protein>
<gene>
    <name evidence="2" type="ORF">B0I35DRAFT_456794</name>
</gene>
<dbReference type="Pfam" id="PF20183">
    <property type="entry name" value="DUF6546"/>
    <property type="match status" value="1"/>
</dbReference>
<dbReference type="Gene3D" id="3.80.10.10">
    <property type="entry name" value="Ribonuclease Inhibitor"/>
    <property type="match status" value="1"/>
</dbReference>
<accession>A0A8K0WX76</accession>
<dbReference type="AlphaFoldDB" id="A0A8K0WX76"/>
<sequence>MIWYHLPLEVRFMVLSALTEDANCNLSSAAVVSREWQAALEPHIFAYIRVMPPRIAQLNSMTQRNRGLVRYIWFCIELEPYDCETCHLYNGLFHGDSNNDLILKSFRSLFTALSTWDLNGSLTLDVSLYSRSDRRHAFKYLTFMPDAPGHNVEPTLTAQNEEYNKHRWEASGLGPRLPPRMSLESLFAYVTLTYERDLKYLRKMPKVTAVTRLVMRLQTHRTWNPRTIVPIISCLPKLREFHYEPWRLWYDEMQELWDEGYLDLLAATKGLDKFTIFENFNQQFPLCFPESDVLPIRVPSVSLSLKLARVNLSAEALSASFMADAEHFFSASSSTWPNLTSLTLTSQLLAPQTCPTELMDLFKAAASAARSMPKLKTLEIWNGLEGLAALFKYEFIPSYQRRSAVTWRATWRVSIQTEVVEAWEKVTRNWGDYPDGIDMVYESVNPEEIKSHADAVMNLKLSEMVIRPISLQQIQREQSFIRSLVA</sequence>
<evidence type="ECO:0000313" key="2">
    <source>
        <dbReference type="EMBL" id="KAH7329427.1"/>
    </source>
</evidence>
<dbReference type="Proteomes" id="UP000813444">
    <property type="component" value="Unassembled WGS sequence"/>
</dbReference>
<dbReference type="EMBL" id="JAGPNK010000001">
    <property type="protein sequence ID" value="KAH7329427.1"/>
    <property type="molecule type" value="Genomic_DNA"/>
</dbReference>
<organism evidence="2 3">
    <name type="scientific">Stachybotrys elegans</name>
    <dbReference type="NCBI Taxonomy" id="80388"/>
    <lineage>
        <taxon>Eukaryota</taxon>
        <taxon>Fungi</taxon>
        <taxon>Dikarya</taxon>
        <taxon>Ascomycota</taxon>
        <taxon>Pezizomycotina</taxon>
        <taxon>Sordariomycetes</taxon>
        <taxon>Hypocreomycetidae</taxon>
        <taxon>Hypocreales</taxon>
        <taxon>Stachybotryaceae</taxon>
        <taxon>Stachybotrys</taxon>
    </lineage>
</organism>
<dbReference type="OrthoDB" id="4802432at2759"/>